<protein>
    <submittedName>
        <fullName evidence="2">Kazal-type serine protease inhibitor domain-containing protein</fullName>
    </submittedName>
</protein>
<reference evidence="3" key="1">
    <citation type="submission" date="2016-10" db="EMBL/GenBank/DDBJ databases">
        <authorList>
            <person name="Varghese N."/>
        </authorList>
    </citation>
    <scope>NUCLEOTIDE SEQUENCE [LARGE SCALE GENOMIC DNA]</scope>
    <source>
        <strain evidence="3">Nsp8</strain>
    </source>
</reference>
<dbReference type="Proteomes" id="UP000183107">
    <property type="component" value="Unassembled WGS sequence"/>
</dbReference>
<proteinExistence type="predicted"/>
<organism evidence="2 3">
    <name type="scientific">Nitrosospira briensis</name>
    <dbReference type="NCBI Taxonomy" id="35799"/>
    <lineage>
        <taxon>Bacteria</taxon>
        <taxon>Pseudomonadati</taxon>
        <taxon>Pseudomonadota</taxon>
        <taxon>Betaproteobacteria</taxon>
        <taxon>Nitrosomonadales</taxon>
        <taxon>Nitrosomonadaceae</taxon>
        <taxon>Nitrosospira</taxon>
    </lineage>
</organism>
<feature type="domain" description="Kazal-like" evidence="1">
    <location>
        <begin position="159"/>
        <end position="208"/>
    </location>
</feature>
<dbReference type="RefSeq" id="WP_074794110.1">
    <property type="nucleotide sequence ID" value="NZ_FOVJ01000001.1"/>
</dbReference>
<evidence type="ECO:0000313" key="2">
    <source>
        <dbReference type="EMBL" id="SFN32030.1"/>
    </source>
</evidence>
<gene>
    <name evidence="2" type="ORF">SAMN05216386_0458</name>
</gene>
<name>A0A1I4Y3D1_9PROT</name>
<keyword evidence="3" id="KW-1185">Reference proteome</keyword>
<dbReference type="AlphaFoldDB" id="A0A1I4Y3D1"/>
<dbReference type="EMBL" id="FOVJ01000001">
    <property type="protein sequence ID" value="SFN32030.1"/>
    <property type="molecule type" value="Genomic_DNA"/>
</dbReference>
<evidence type="ECO:0000259" key="1">
    <source>
        <dbReference type="PROSITE" id="PS51465"/>
    </source>
</evidence>
<sequence length="240" mass="25634">MNKLIYFFLITSGLLVNTSSVGQDGIANRGVNIRIGSTSGSVDNTAVRMVREVVGNAIASDTVDIFDVYNPRVDGPASTDFGLSACAEAGVNATPRKFDDFVKQLRSIRPREGTFLNVELAERCTEMAPLEPLDCGGVLGTPCPQAQYCEVGAGQCKVKDAQGTCKAIPSNCTSEHRPVCGCNGGTYDNACEAARAGVSIDYHEKCKILEELAYRGVRAETDNKSRGVSCLFSLMVLAPY</sequence>
<dbReference type="CDD" id="cd00104">
    <property type="entry name" value="KAZAL_FS"/>
    <property type="match status" value="1"/>
</dbReference>
<dbReference type="PROSITE" id="PS51465">
    <property type="entry name" value="KAZAL_2"/>
    <property type="match status" value="1"/>
</dbReference>
<accession>A0A1I4Y3D1</accession>
<dbReference type="InterPro" id="IPR036058">
    <property type="entry name" value="Kazal_dom_sf"/>
</dbReference>
<evidence type="ECO:0000313" key="3">
    <source>
        <dbReference type="Proteomes" id="UP000183107"/>
    </source>
</evidence>
<dbReference type="InterPro" id="IPR002350">
    <property type="entry name" value="Kazal_dom"/>
</dbReference>
<dbReference type="OrthoDB" id="9800302at2"/>
<dbReference type="SUPFAM" id="SSF100895">
    <property type="entry name" value="Kazal-type serine protease inhibitors"/>
    <property type="match status" value="1"/>
</dbReference>
<dbReference type="Gene3D" id="3.30.60.30">
    <property type="match status" value="1"/>
</dbReference>
<dbReference type="Pfam" id="PF00050">
    <property type="entry name" value="Kazal_1"/>
    <property type="match status" value="1"/>
</dbReference>